<dbReference type="GO" id="GO:0016020">
    <property type="term" value="C:membrane"/>
    <property type="evidence" value="ECO:0007669"/>
    <property type="project" value="InterPro"/>
</dbReference>
<dbReference type="PANTHER" id="PTHR45228">
    <property type="entry name" value="CYCLIC DI-GMP PHOSPHODIESTERASE TM_0186-RELATED"/>
    <property type="match status" value="1"/>
</dbReference>
<dbReference type="Gene3D" id="3.30.450.20">
    <property type="entry name" value="PAS domain"/>
    <property type="match status" value="2"/>
</dbReference>
<dbReference type="CDD" id="cd00077">
    <property type="entry name" value="HDc"/>
    <property type="match status" value="1"/>
</dbReference>
<dbReference type="Gene3D" id="6.10.340.10">
    <property type="match status" value="1"/>
</dbReference>
<dbReference type="Gene3D" id="1.10.3210.10">
    <property type="entry name" value="Hypothetical protein af1432"/>
    <property type="match status" value="2"/>
</dbReference>
<dbReference type="SUPFAM" id="SSF109604">
    <property type="entry name" value="HD-domain/PDEase-like"/>
    <property type="match status" value="2"/>
</dbReference>
<feature type="transmembrane region" description="Helical" evidence="1">
    <location>
        <begin position="346"/>
        <end position="368"/>
    </location>
</feature>
<dbReference type="InterPro" id="IPR037522">
    <property type="entry name" value="HD_GYP_dom"/>
</dbReference>
<feature type="transmembrane region" description="Helical" evidence="1">
    <location>
        <begin position="12"/>
        <end position="34"/>
    </location>
</feature>
<organism evidence="4 5">
    <name type="scientific">Pseudohalioglobus sediminis</name>
    <dbReference type="NCBI Taxonomy" id="2606449"/>
    <lineage>
        <taxon>Bacteria</taxon>
        <taxon>Pseudomonadati</taxon>
        <taxon>Pseudomonadota</taxon>
        <taxon>Gammaproteobacteria</taxon>
        <taxon>Cellvibrionales</taxon>
        <taxon>Halieaceae</taxon>
        <taxon>Pseudohalioglobus</taxon>
    </lineage>
</organism>
<keyword evidence="1" id="KW-0812">Transmembrane</keyword>
<feature type="domain" description="HD-GYP" evidence="3">
    <location>
        <begin position="593"/>
        <end position="796"/>
    </location>
</feature>
<dbReference type="GO" id="GO:0008081">
    <property type="term" value="F:phosphoric diester hydrolase activity"/>
    <property type="evidence" value="ECO:0007669"/>
    <property type="project" value="UniProtKB-ARBA"/>
</dbReference>
<dbReference type="InterPro" id="IPR003660">
    <property type="entry name" value="HAMP_dom"/>
</dbReference>
<dbReference type="Pfam" id="PF13487">
    <property type="entry name" value="HD_5"/>
    <property type="match status" value="1"/>
</dbReference>
<evidence type="ECO:0000313" key="4">
    <source>
        <dbReference type="EMBL" id="KAA1192872.1"/>
    </source>
</evidence>
<evidence type="ECO:0000259" key="2">
    <source>
        <dbReference type="PROSITE" id="PS50885"/>
    </source>
</evidence>
<evidence type="ECO:0000259" key="3">
    <source>
        <dbReference type="PROSITE" id="PS51832"/>
    </source>
</evidence>
<feature type="domain" description="HAMP" evidence="2">
    <location>
        <begin position="369"/>
        <end position="422"/>
    </location>
</feature>
<evidence type="ECO:0000313" key="5">
    <source>
        <dbReference type="Proteomes" id="UP000323708"/>
    </source>
</evidence>
<keyword evidence="1" id="KW-0472">Membrane</keyword>
<dbReference type="AlphaFoldDB" id="A0A5B0X0L7"/>
<sequence>MTPSRTRFKTSIRLTVISVFMFGTVLTAGVALYFQYYFSESMAKLAAAELYAATAGTVATELNGTSRVYANVINLLADNGELALPQSEQELVRTFTGVLQDNPLLYGIYIGREDGSLTQVINRQNVQGHGEYGDLHDGDRWLLISVKEESGARQRRVTYLDADLRSRTSRVEAIAYKATERDWYISALSSNTLEISAPYRFAQSGVMGRTLSRRIKESRAVVGLDLTLGTLSNFLSGQSIAAESGLFLFDDKANILAANRSQTAALAIAGADTGAGLDAAGATGERVSRTLFDIAADASSPSVLDSISIQNEEFVFYAEALKTEDKLFLGILTPVSAIMAPFNERILIAIVGTTIALLLLLPLSWLLAGPIVRPVKQLAKENDKVRRLQFDQVVRIESHIREIDELSASMVDMVDSIKSHEAAQRELIDAVIRLIGQAIDDKSAYTGGHCERVPELAMLLVTAADSSDTPPFSEFKFESPDQWREYRIAAWLHDCGKITTPEHIVDKGSKLEMIYNRIHEVRMRFEVLSRDAEIRFWESLAEQPEKRSELYQALRQEQEALQTDFSFIAECNIGGERLGTEKLQRLKSIAQKTWQRRFDNRLGLSPKEELVYPNTAPPPPVTEHVLADKPEHIVKRESPADFDPALGIDMAVPENLYNHGELYNLSIERGTLTPEDRFKINEHMISTIKMLEDLPFPEELSRVPRYASTHHETLDGRGYPRRLTADQLTIPERILAIADVFEALTAADRPYKKAKTVGAAVSIMHDMVQNNHLDRACFELFLASGVYLEYARRYLSSAQIDEVDVEQYIREEDSIPAV</sequence>
<dbReference type="InterPro" id="IPR052020">
    <property type="entry name" value="Cyclic_di-GMP/3'3'-cGAMP_PDE"/>
</dbReference>
<keyword evidence="1" id="KW-1133">Transmembrane helix</keyword>
<dbReference type="Proteomes" id="UP000323708">
    <property type="component" value="Unassembled WGS sequence"/>
</dbReference>
<proteinExistence type="predicted"/>
<dbReference type="GO" id="GO:0007165">
    <property type="term" value="P:signal transduction"/>
    <property type="evidence" value="ECO:0007669"/>
    <property type="project" value="InterPro"/>
</dbReference>
<dbReference type="PROSITE" id="PS50885">
    <property type="entry name" value="HAMP"/>
    <property type="match status" value="1"/>
</dbReference>
<dbReference type="SMART" id="SM00471">
    <property type="entry name" value="HDc"/>
    <property type="match status" value="1"/>
</dbReference>
<comment type="caution">
    <text evidence="4">The sequence shown here is derived from an EMBL/GenBank/DDBJ whole genome shotgun (WGS) entry which is preliminary data.</text>
</comment>
<dbReference type="EMBL" id="VTUX01000003">
    <property type="protein sequence ID" value="KAA1192872.1"/>
    <property type="molecule type" value="Genomic_DNA"/>
</dbReference>
<gene>
    <name evidence="4" type="ORF">F0M18_09485</name>
</gene>
<dbReference type="PROSITE" id="PS51832">
    <property type="entry name" value="HD_GYP"/>
    <property type="match status" value="1"/>
</dbReference>
<evidence type="ECO:0000256" key="1">
    <source>
        <dbReference type="SAM" id="Phobius"/>
    </source>
</evidence>
<keyword evidence="5" id="KW-1185">Reference proteome</keyword>
<dbReference type="InterPro" id="IPR003607">
    <property type="entry name" value="HD/PDEase_dom"/>
</dbReference>
<protein>
    <submittedName>
        <fullName evidence="4">HAMP domain-containing protein</fullName>
    </submittedName>
</protein>
<accession>A0A5B0X0L7</accession>
<dbReference type="RefSeq" id="WP_149611155.1">
    <property type="nucleotide sequence ID" value="NZ_VTUX01000003.1"/>
</dbReference>
<reference evidence="4 5" key="1">
    <citation type="submission" date="2019-09" db="EMBL/GenBank/DDBJ databases">
        <authorList>
            <person name="Chen X.-Y."/>
        </authorList>
    </citation>
    <scope>NUCLEOTIDE SEQUENCE [LARGE SCALE GENOMIC DNA]</scope>
    <source>
        <strain evidence="4 5">NY5</strain>
    </source>
</reference>
<name>A0A5B0X0L7_9GAMM</name>
<dbReference type="PANTHER" id="PTHR45228:SF5">
    <property type="entry name" value="CYCLIC DI-GMP PHOSPHODIESTERASE VC_1348-RELATED"/>
    <property type="match status" value="1"/>
</dbReference>